<dbReference type="Proteomes" id="UP001187346">
    <property type="component" value="Unassembled WGS sequence"/>
</dbReference>
<organism evidence="2 3">
    <name type="scientific">Streptomyces prunicolor</name>
    <dbReference type="NCBI Taxonomy" id="67348"/>
    <lineage>
        <taxon>Bacteria</taxon>
        <taxon>Bacillati</taxon>
        <taxon>Actinomycetota</taxon>
        <taxon>Actinomycetes</taxon>
        <taxon>Kitasatosporales</taxon>
        <taxon>Streptomycetaceae</taxon>
        <taxon>Streptomyces</taxon>
    </lineage>
</organism>
<dbReference type="PANTHER" id="PTHR43760">
    <property type="entry name" value="ENDORIBONUCLEASE-RELATED"/>
    <property type="match status" value="1"/>
</dbReference>
<dbReference type="Pfam" id="PF14588">
    <property type="entry name" value="YjgF_endoribonc"/>
    <property type="match status" value="1"/>
</dbReference>
<keyword evidence="3" id="KW-1185">Reference proteome</keyword>
<comment type="caution">
    <text evidence="2">The sequence shown here is derived from an EMBL/GenBank/DDBJ whole genome shotgun (WGS) entry which is preliminary data.</text>
</comment>
<protein>
    <submittedName>
        <fullName evidence="2">RidA family protein</fullName>
    </submittedName>
</protein>
<feature type="domain" description="Endoribonuclease L-PSP/chorismate mutase-like" evidence="1">
    <location>
        <begin position="13"/>
        <end position="151"/>
    </location>
</feature>
<dbReference type="InterPro" id="IPR035959">
    <property type="entry name" value="RutC-like_sf"/>
</dbReference>
<sequence length="162" mass="16637">MSVEDTRNAATVESRLHALGHTLPVPPTPRANYTPGKVIGDKLYLSGQIPFVDEVLTVTGKLGEDVTVEEGQKQAALAALNALGAARQILGTLEGVSVANINVFVACAPSFAEQHVVANGASDILTAAFGPDEAIPRTAVGVPGLPLNAPVEIQLLLTVPAA</sequence>
<accession>A0ABU4FFN1</accession>
<name>A0ABU4FFN1_9ACTN</name>
<dbReference type="InterPro" id="IPR013813">
    <property type="entry name" value="Endoribo_LPSP/chorism_mut-like"/>
</dbReference>
<dbReference type="EMBL" id="JAWMAJ010000077">
    <property type="protein sequence ID" value="MDV7218865.1"/>
    <property type="molecule type" value="Genomic_DNA"/>
</dbReference>
<dbReference type="RefSeq" id="WP_266865374.1">
    <property type="nucleotide sequence ID" value="NZ_JAPEMW010000001.1"/>
</dbReference>
<evidence type="ECO:0000259" key="1">
    <source>
        <dbReference type="Pfam" id="PF14588"/>
    </source>
</evidence>
<evidence type="ECO:0000313" key="3">
    <source>
        <dbReference type="Proteomes" id="UP001187346"/>
    </source>
</evidence>
<dbReference type="Gene3D" id="3.30.1330.40">
    <property type="entry name" value="RutC-like"/>
    <property type="match status" value="1"/>
</dbReference>
<reference evidence="2 3" key="1">
    <citation type="submission" date="2023-10" db="EMBL/GenBank/DDBJ databases">
        <title>Characterization of rhizosphere-enriched actinobacteria from wheat plants lab-grown on chernevaya soil.</title>
        <authorList>
            <person name="Tikhonova E.N."/>
            <person name="Konopkin A."/>
            <person name="Kravchenko I.K."/>
        </authorList>
    </citation>
    <scope>NUCLEOTIDE SEQUENCE [LARGE SCALE GENOMIC DNA]</scope>
    <source>
        <strain evidence="2 3">RR29</strain>
    </source>
</reference>
<dbReference type="SUPFAM" id="SSF55298">
    <property type="entry name" value="YjgF-like"/>
    <property type="match status" value="1"/>
</dbReference>
<dbReference type="PANTHER" id="PTHR43760:SF1">
    <property type="entry name" value="ENDORIBONUCLEASE L-PSP_CHORISMATE MUTASE-LIKE DOMAIN-CONTAINING PROTEIN"/>
    <property type="match status" value="1"/>
</dbReference>
<evidence type="ECO:0000313" key="2">
    <source>
        <dbReference type="EMBL" id="MDV7218865.1"/>
    </source>
</evidence>
<gene>
    <name evidence="2" type="ORF">R5A26_23220</name>
</gene>
<proteinExistence type="predicted"/>
<dbReference type="CDD" id="cd02199">
    <property type="entry name" value="YjgF_YER057c_UK114_like_1"/>
    <property type="match status" value="1"/>
</dbReference>